<comment type="function">
    <text evidence="12 13">The coatomer is a cytosolic protein complex that binds to dilysine motifs and reversibly associates with Golgi non-clathrin-coated vesicles, which further mediate biosynthetic protein transport from the ER, via the Golgi up to the trans Golgi network. Coatomer complex is required for budding from Golgi membranes, and is essential for the retrograde Golgi-to-ER transport of dilysine-tagged proteins.</text>
</comment>
<feature type="repeat" description="WD" evidence="14">
    <location>
        <begin position="93"/>
        <end position="125"/>
    </location>
</feature>
<feature type="repeat" description="WD" evidence="14">
    <location>
        <begin position="136"/>
        <end position="178"/>
    </location>
</feature>
<keyword evidence="11 13" id="KW-0968">Cytoplasmic vesicle</keyword>
<dbReference type="PIRSF" id="PIRSF005567">
    <property type="entry name" value="Coatomer_beta'_subunit"/>
    <property type="match status" value="1"/>
</dbReference>
<reference evidence="18" key="1">
    <citation type="journal article" date="2020" name="Stud. Mycol.">
        <title>101 Dothideomycetes genomes: a test case for predicting lifestyles and emergence of pathogens.</title>
        <authorList>
            <person name="Haridas S."/>
            <person name="Albert R."/>
            <person name="Binder M."/>
            <person name="Bloem J."/>
            <person name="Labutti K."/>
            <person name="Salamov A."/>
            <person name="Andreopoulos B."/>
            <person name="Baker S."/>
            <person name="Barry K."/>
            <person name="Bills G."/>
            <person name="Bluhm B."/>
            <person name="Cannon C."/>
            <person name="Castanera R."/>
            <person name="Culley D."/>
            <person name="Daum C."/>
            <person name="Ezra D."/>
            <person name="Gonzalez J."/>
            <person name="Henrissat B."/>
            <person name="Kuo A."/>
            <person name="Liang C."/>
            <person name="Lipzen A."/>
            <person name="Lutzoni F."/>
            <person name="Magnuson J."/>
            <person name="Mondo S."/>
            <person name="Nolan M."/>
            <person name="Ohm R."/>
            <person name="Pangilinan J."/>
            <person name="Park H.-J."/>
            <person name="Ramirez L."/>
            <person name="Alfaro M."/>
            <person name="Sun H."/>
            <person name="Tritt A."/>
            <person name="Yoshinaga Y."/>
            <person name="Zwiers L.-H."/>
            <person name="Turgeon B."/>
            <person name="Goodwin S."/>
            <person name="Spatafora J."/>
            <person name="Crous P."/>
            <person name="Grigoriev I."/>
        </authorList>
    </citation>
    <scope>NUCLEOTIDE SEQUENCE</scope>
    <source>
        <strain evidence="18">ATCC 16933</strain>
    </source>
</reference>
<evidence type="ECO:0000256" key="9">
    <source>
        <dbReference type="ARBA" id="ARBA00023034"/>
    </source>
</evidence>
<sequence>MRLDVKRQLFARSERVKGIDFHPTEPWILTTLYSGHVYIWSYETQAIVKTFELTDVPVRAGRFIARKNWIVCGSDDFQLRVYNYNTSEKITSFEAHPDYIRAIVVHPTQPFVLTASDDMTIKLWDWDRGWKCVQTFEGHSHYVMGLAINPKDTNTFASACLDRTVKIWSLGSSTPNFTLEAHETKGVNHVDYYPQSDKPYLLTTSDDRTVKVWDYTTKAQIATLEGHTSNVSFACYHPELPVIISGSEDGTVKIWHANTYRLEQSLNYGLERAWCVSYQRGRQGIAIGFDDGAVVVKMGREEPAVSMDGSGKVIWARHTDILTAVIKGVDKSLKDGDTLTLPTKDLGSTEIYPQSLLHSPNGRFVAVCGDGEYIIYTALALRNQAFGSALDFAWGSKDNDKDYAIRESSTSVKVFRNFKEKGAGGLNVGFQAEGLSGGVLLGVKGQGGIGLFDWETGQLVRRIEVEPKSVYWSESGELVTLACEDTFYVLRFSRDSYVAALQAGEVDDDGVEAAFEVITDINESVRTGQWVGDCFVYTNATNRLNYLVGDQTYTISHFDQPMYVLGYLPRDGRIYVADKDVNVVAYALSLSVIEYQTLVLRGDLDSANEMLPEVPADQKNKIARFLEGQGYKEEALQVATDPEHRFDLALQLGKLDVALQLAEQADVEHKWKTVGDAALAAWDVALAQQCFARAKDTGSLLLLHSAGADADGLRALAAQAEAAQHHNVVFDCCWLLGDIDSCIDVLERTGRTAEAVLFAQTYKPSRAREVALDWKKALEKEGKTKVSKMLGVPPGTGDEGEAQGDADMFPEWEEYLKIEAEGGPADEEEGEDEEEQTVEADGKAE</sequence>
<dbReference type="PROSITE" id="PS50294">
    <property type="entry name" value="WD_REPEATS_REGION"/>
    <property type="match status" value="3"/>
</dbReference>
<keyword evidence="7 13" id="KW-0931">ER-Golgi transport</keyword>
<dbReference type="GO" id="GO:0005198">
    <property type="term" value="F:structural molecule activity"/>
    <property type="evidence" value="ECO:0007669"/>
    <property type="project" value="UniProtKB-UniRule"/>
</dbReference>
<dbReference type="InterPro" id="IPR056176">
    <property type="entry name" value="TPR_COPA_B"/>
</dbReference>
<feature type="compositionally biased region" description="Acidic residues" evidence="15">
    <location>
        <begin position="824"/>
        <end position="838"/>
    </location>
</feature>
<evidence type="ECO:0000259" key="16">
    <source>
        <dbReference type="Pfam" id="PF04053"/>
    </source>
</evidence>
<feature type="domain" description="COPA/B second beta-propeller" evidence="16">
    <location>
        <begin position="319"/>
        <end position="578"/>
    </location>
</feature>
<protein>
    <recommendedName>
        <fullName evidence="13">Coatomer subunit beta'</fullName>
    </recommendedName>
</protein>
<evidence type="ECO:0000256" key="14">
    <source>
        <dbReference type="PROSITE-ProRule" id="PRU00221"/>
    </source>
</evidence>
<dbReference type="SMART" id="SM00320">
    <property type="entry name" value="WD40"/>
    <property type="match status" value="6"/>
</dbReference>
<comment type="similarity">
    <text evidence="2 13">Belongs to the WD repeat COPB2 family.</text>
</comment>
<evidence type="ECO:0000256" key="13">
    <source>
        <dbReference type="PIRNR" id="PIRNR005567"/>
    </source>
</evidence>
<keyword evidence="4 13" id="KW-0963">Cytoplasm</keyword>
<evidence type="ECO:0000256" key="11">
    <source>
        <dbReference type="ARBA" id="ARBA00023329"/>
    </source>
</evidence>
<evidence type="ECO:0000259" key="17">
    <source>
        <dbReference type="Pfam" id="PF23953"/>
    </source>
</evidence>
<keyword evidence="3 13" id="KW-0813">Transport</keyword>
<dbReference type="CDD" id="cd22947">
    <property type="entry name" value="Coatomer_WDAD_beta-like"/>
    <property type="match status" value="1"/>
</dbReference>
<dbReference type="InterPro" id="IPR020472">
    <property type="entry name" value="WD40_PAC1"/>
</dbReference>
<evidence type="ECO:0000256" key="2">
    <source>
        <dbReference type="ARBA" id="ARBA00010844"/>
    </source>
</evidence>
<keyword evidence="10 13" id="KW-0472">Membrane</keyword>
<dbReference type="CDD" id="cd00200">
    <property type="entry name" value="WD40"/>
    <property type="match status" value="1"/>
</dbReference>
<dbReference type="OrthoDB" id="10261470at2759"/>
<dbReference type="Gene3D" id="2.130.10.10">
    <property type="entry name" value="YVTN repeat-like/Quinoprotein amine dehydrogenase"/>
    <property type="match status" value="1"/>
</dbReference>
<dbReference type="PANTHER" id="PTHR19876">
    <property type="entry name" value="COATOMER"/>
    <property type="match status" value="1"/>
</dbReference>
<evidence type="ECO:0000256" key="12">
    <source>
        <dbReference type="ARBA" id="ARBA00025536"/>
    </source>
</evidence>
<gene>
    <name evidence="18" type="ORF">BDY21DRAFT_351270</name>
</gene>
<evidence type="ECO:0000256" key="4">
    <source>
        <dbReference type="ARBA" id="ARBA00022490"/>
    </source>
</evidence>
<dbReference type="GO" id="GO:0000139">
    <property type="term" value="C:Golgi membrane"/>
    <property type="evidence" value="ECO:0007669"/>
    <property type="project" value="UniProtKB-SubCell"/>
</dbReference>
<dbReference type="GO" id="GO:0006888">
    <property type="term" value="P:endoplasmic reticulum to Golgi vesicle-mediated transport"/>
    <property type="evidence" value="ECO:0007669"/>
    <property type="project" value="TreeGrafter"/>
</dbReference>
<feature type="domain" description="COPA/B TPR" evidence="17">
    <location>
        <begin position="595"/>
        <end position="775"/>
    </location>
</feature>
<dbReference type="GO" id="GO:0006891">
    <property type="term" value="P:intra-Golgi vesicle-mediated transport"/>
    <property type="evidence" value="ECO:0007669"/>
    <property type="project" value="TreeGrafter"/>
</dbReference>
<evidence type="ECO:0000313" key="19">
    <source>
        <dbReference type="Proteomes" id="UP000799766"/>
    </source>
</evidence>
<dbReference type="InterPro" id="IPR001680">
    <property type="entry name" value="WD40_rpt"/>
</dbReference>
<comment type="subunit">
    <text evidence="13">Oligomeric complex that consists of at least the alpha, beta, beta', gamma, delta, epsilon and zeta subunits.</text>
</comment>
<keyword evidence="8 13" id="KW-0653">Protein transport</keyword>
<dbReference type="PANTHER" id="PTHR19876:SF2">
    <property type="entry name" value="COATOMER SUBUNIT BETA"/>
    <property type="match status" value="1"/>
</dbReference>
<dbReference type="GO" id="GO:0006886">
    <property type="term" value="P:intracellular protein transport"/>
    <property type="evidence" value="ECO:0007669"/>
    <property type="project" value="UniProtKB-UniRule"/>
</dbReference>
<dbReference type="GO" id="GO:0006890">
    <property type="term" value="P:retrograde vesicle-mediated transport, Golgi to endoplasmic reticulum"/>
    <property type="evidence" value="ECO:0007669"/>
    <property type="project" value="TreeGrafter"/>
</dbReference>
<keyword evidence="19" id="KW-1185">Reference proteome</keyword>
<dbReference type="Pfam" id="PF00400">
    <property type="entry name" value="WD40"/>
    <property type="match status" value="5"/>
</dbReference>
<feature type="repeat" description="WD" evidence="14">
    <location>
        <begin position="224"/>
        <end position="265"/>
    </location>
</feature>
<feature type="repeat" description="WD" evidence="14">
    <location>
        <begin position="180"/>
        <end position="223"/>
    </location>
</feature>
<evidence type="ECO:0000256" key="10">
    <source>
        <dbReference type="ARBA" id="ARBA00023136"/>
    </source>
</evidence>
<keyword evidence="5 14" id="KW-0853">WD repeat</keyword>
<dbReference type="InterPro" id="IPR050844">
    <property type="entry name" value="Coatomer_complex_subunit"/>
</dbReference>
<dbReference type="Pfam" id="PF04053">
    <property type="entry name" value="B-prop_COPA_B_2nd"/>
    <property type="match status" value="1"/>
</dbReference>
<dbReference type="Pfam" id="PF23953">
    <property type="entry name" value="TPR_COPA_B"/>
    <property type="match status" value="1"/>
</dbReference>
<dbReference type="AlphaFoldDB" id="A0A6A6NTN0"/>
<evidence type="ECO:0000256" key="1">
    <source>
        <dbReference type="ARBA" id="ARBA00004347"/>
    </source>
</evidence>
<dbReference type="Proteomes" id="UP000799766">
    <property type="component" value="Unassembled WGS sequence"/>
</dbReference>
<proteinExistence type="inferred from homology"/>
<keyword evidence="9 13" id="KW-0333">Golgi apparatus</keyword>
<dbReference type="EMBL" id="MU001688">
    <property type="protein sequence ID" value="KAF2455125.1"/>
    <property type="molecule type" value="Genomic_DNA"/>
</dbReference>
<evidence type="ECO:0000256" key="5">
    <source>
        <dbReference type="ARBA" id="ARBA00022574"/>
    </source>
</evidence>
<evidence type="ECO:0000256" key="6">
    <source>
        <dbReference type="ARBA" id="ARBA00022737"/>
    </source>
</evidence>
<evidence type="ECO:0000256" key="15">
    <source>
        <dbReference type="SAM" id="MobiDB-lite"/>
    </source>
</evidence>
<dbReference type="PROSITE" id="PS50082">
    <property type="entry name" value="WD_REPEATS_2"/>
    <property type="match status" value="4"/>
</dbReference>
<dbReference type="GO" id="GO:0030126">
    <property type="term" value="C:COPI vesicle coat"/>
    <property type="evidence" value="ECO:0007669"/>
    <property type="project" value="TreeGrafter"/>
</dbReference>
<feature type="compositionally biased region" description="Acidic residues" evidence="15">
    <location>
        <begin position="798"/>
        <end position="813"/>
    </location>
</feature>
<accession>A0A6A6NTN0</accession>
<organism evidence="18 19">
    <name type="scientific">Lineolata rhizophorae</name>
    <dbReference type="NCBI Taxonomy" id="578093"/>
    <lineage>
        <taxon>Eukaryota</taxon>
        <taxon>Fungi</taxon>
        <taxon>Dikarya</taxon>
        <taxon>Ascomycota</taxon>
        <taxon>Pezizomycotina</taxon>
        <taxon>Dothideomycetes</taxon>
        <taxon>Dothideomycetes incertae sedis</taxon>
        <taxon>Lineolatales</taxon>
        <taxon>Lineolataceae</taxon>
        <taxon>Lineolata</taxon>
    </lineage>
</organism>
<dbReference type="InterPro" id="IPR036322">
    <property type="entry name" value="WD40_repeat_dom_sf"/>
</dbReference>
<dbReference type="PRINTS" id="PR00320">
    <property type="entry name" value="GPROTEINBRPT"/>
</dbReference>
<dbReference type="InterPro" id="IPR006692">
    <property type="entry name" value="Beta-prop_COPA/B_2nd"/>
</dbReference>
<keyword evidence="6" id="KW-0677">Repeat</keyword>
<dbReference type="FunFam" id="2.130.10.10:FF:000016">
    <property type="entry name" value="Coatomer alpha subunit, putative"/>
    <property type="match status" value="1"/>
</dbReference>
<evidence type="ECO:0000313" key="18">
    <source>
        <dbReference type="EMBL" id="KAF2455125.1"/>
    </source>
</evidence>
<dbReference type="SUPFAM" id="SSF50978">
    <property type="entry name" value="WD40 repeat-like"/>
    <property type="match status" value="2"/>
</dbReference>
<dbReference type="InterPro" id="IPR015943">
    <property type="entry name" value="WD40/YVTN_repeat-like_dom_sf"/>
</dbReference>
<dbReference type="FunFam" id="1.25.40.470:FF:000001">
    <property type="entry name" value="Coatomer subunit beta"/>
    <property type="match status" value="1"/>
</dbReference>
<feature type="region of interest" description="Disordered" evidence="15">
    <location>
        <begin position="785"/>
        <end position="845"/>
    </location>
</feature>
<name>A0A6A6NTN0_9PEZI</name>
<comment type="subcellular location">
    <subcellularLocation>
        <location evidence="1 13">Cytoplasmic vesicle</location>
        <location evidence="1 13">COPI-coated vesicle membrane</location>
        <topology evidence="1 13">Peripheral membrane protein</topology>
        <orientation evidence="1 13">Cytoplasmic side</orientation>
    </subcellularLocation>
    <subcellularLocation>
        <location evidence="13">Golgi apparatus membrane</location>
        <topology evidence="13">Peripheral membrane protein</topology>
        <orientation evidence="13">Cytoplasmic side</orientation>
    </subcellularLocation>
    <text evidence="13">The coatomer is cytoplasmic or polymerized on the cytoplasmic side of the Golgi, as well as on the vesicles/buds originating from it.</text>
</comment>
<evidence type="ECO:0000256" key="8">
    <source>
        <dbReference type="ARBA" id="ARBA00022927"/>
    </source>
</evidence>
<evidence type="ECO:0000256" key="7">
    <source>
        <dbReference type="ARBA" id="ARBA00022892"/>
    </source>
</evidence>
<dbReference type="InterPro" id="IPR016453">
    <property type="entry name" value="COPB2"/>
</dbReference>
<dbReference type="Gene3D" id="1.25.40.470">
    <property type="match status" value="1"/>
</dbReference>
<evidence type="ECO:0000256" key="3">
    <source>
        <dbReference type="ARBA" id="ARBA00022448"/>
    </source>
</evidence>